<comment type="caution">
    <text evidence="2">The sequence shown here is derived from an EMBL/GenBank/DDBJ whole genome shotgun (WGS) entry which is preliminary data.</text>
</comment>
<evidence type="ECO:0000313" key="2">
    <source>
        <dbReference type="EMBL" id="KAA1120618.1"/>
    </source>
</evidence>
<evidence type="ECO:0000256" key="1">
    <source>
        <dbReference type="SAM" id="MobiDB-lite"/>
    </source>
</evidence>
<protein>
    <submittedName>
        <fullName evidence="2">Uncharacterized protein</fullName>
    </submittedName>
</protein>
<feature type="region of interest" description="Disordered" evidence="1">
    <location>
        <begin position="100"/>
        <end position="121"/>
    </location>
</feature>
<proteinExistence type="predicted"/>
<dbReference type="Proteomes" id="UP000325313">
    <property type="component" value="Unassembled WGS sequence"/>
</dbReference>
<name>A0A5B0R572_PUCGR</name>
<accession>A0A5B0R572</accession>
<feature type="region of interest" description="Disordered" evidence="1">
    <location>
        <begin position="1"/>
        <end position="33"/>
    </location>
</feature>
<organism evidence="2 3">
    <name type="scientific">Puccinia graminis f. sp. tritici</name>
    <dbReference type="NCBI Taxonomy" id="56615"/>
    <lineage>
        <taxon>Eukaryota</taxon>
        <taxon>Fungi</taxon>
        <taxon>Dikarya</taxon>
        <taxon>Basidiomycota</taxon>
        <taxon>Pucciniomycotina</taxon>
        <taxon>Pucciniomycetes</taxon>
        <taxon>Pucciniales</taxon>
        <taxon>Pucciniaceae</taxon>
        <taxon>Puccinia</taxon>
    </lineage>
</organism>
<dbReference type="AlphaFoldDB" id="A0A5B0R572"/>
<evidence type="ECO:0000313" key="3">
    <source>
        <dbReference type="Proteomes" id="UP000325313"/>
    </source>
</evidence>
<sequence length="121" mass="13575">MEDEEKKKKKSKDEDHSLPTLTLDPPTQEKSNYRCKYDPALDTSLVKKSAGPLWVSFHSTSIGTQNQHCSSNQTQTETHDSNWPTPLHYLLIQPPLLVVQPSSPAYPAHPVPGRPSTRESN</sequence>
<reference evidence="2 3" key="1">
    <citation type="submission" date="2019-05" db="EMBL/GenBank/DDBJ databases">
        <title>Emergence of the Ug99 lineage of the wheat stem rust pathogen through somatic hybridization.</title>
        <authorList>
            <person name="Li F."/>
            <person name="Upadhyaya N.M."/>
            <person name="Sperschneider J."/>
            <person name="Matny O."/>
            <person name="Nguyen-Phuc H."/>
            <person name="Mago R."/>
            <person name="Raley C."/>
            <person name="Miller M.E."/>
            <person name="Silverstein K.A.T."/>
            <person name="Henningsen E."/>
            <person name="Hirsch C.D."/>
            <person name="Visser B."/>
            <person name="Pretorius Z.A."/>
            <person name="Steffenson B.J."/>
            <person name="Schwessinger B."/>
            <person name="Dodds P.N."/>
            <person name="Figueroa M."/>
        </authorList>
    </citation>
    <scope>NUCLEOTIDE SEQUENCE [LARGE SCALE GENOMIC DNA]</scope>
    <source>
        <strain evidence="2 3">Ug99</strain>
    </source>
</reference>
<dbReference type="EMBL" id="VDEP01000242">
    <property type="protein sequence ID" value="KAA1120618.1"/>
    <property type="molecule type" value="Genomic_DNA"/>
</dbReference>
<gene>
    <name evidence="2" type="ORF">PGTUg99_011356</name>
</gene>
<feature type="compositionally biased region" description="Basic and acidic residues" evidence="1">
    <location>
        <begin position="1"/>
        <end position="17"/>
    </location>
</feature>
<feature type="region of interest" description="Disordered" evidence="1">
    <location>
        <begin position="63"/>
        <end position="82"/>
    </location>
</feature>